<dbReference type="InterPro" id="IPR011010">
    <property type="entry name" value="DNA_brk_join_enz"/>
</dbReference>
<dbReference type="Proteomes" id="UP000565441">
    <property type="component" value="Unassembled WGS sequence"/>
</dbReference>
<evidence type="ECO:0000313" key="5">
    <source>
        <dbReference type="Proteomes" id="UP000565441"/>
    </source>
</evidence>
<dbReference type="EMBL" id="JAACJP010000022">
    <property type="protein sequence ID" value="KAF5377916.1"/>
    <property type="molecule type" value="Genomic_DNA"/>
</dbReference>
<dbReference type="InterPro" id="IPR010998">
    <property type="entry name" value="Integrase_recombinase_N"/>
</dbReference>
<dbReference type="SUPFAM" id="SSF56349">
    <property type="entry name" value="DNA breaking-rejoining enzymes"/>
    <property type="match status" value="1"/>
</dbReference>
<proteinExistence type="predicted"/>
<dbReference type="GO" id="GO:0006310">
    <property type="term" value="P:DNA recombination"/>
    <property type="evidence" value="ECO:0007669"/>
    <property type="project" value="UniProtKB-KW"/>
</dbReference>
<accession>A0A8H5M269</accession>
<evidence type="ECO:0000256" key="2">
    <source>
        <dbReference type="ARBA" id="ARBA00023172"/>
    </source>
</evidence>
<feature type="region of interest" description="Disordered" evidence="3">
    <location>
        <begin position="1"/>
        <end position="67"/>
    </location>
</feature>
<dbReference type="GO" id="GO:0003677">
    <property type="term" value="F:DNA binding"/>
    <property type="evidence" value="ECO:0007669"/>
    <property type="project" value="UniProtKB-KW"/>
</dbReference>
<keyword evidence="1" id="KW-0238">DNA-binding</keyword>
<comment type="caution">
    <text evidence="4">The sequence shown here is derived from an EMBL/GenBank/DDBJ whole genome shotgun (WGS) entry which is preliminary data.</text>
</comment>
<dbReference type="OrthoDB" id="2678913at2759"/>
<dbReference type="PANTHER" id="PTHR33050:SF7">
    <property type="entry name" value="RIBONUCLEASE H"/>
    <property type="match status" value="1"/>
</dbReference>
<keyword evidence="2" id="KW-0233">DNA recombination</keyword>
<reference evidence="4 5" key="1">
    <citation type="journal article" date="2020" name="ISME J.">
        <title>Uncovering the hidden diversity of litter-decomposition mechanisms in mushroom-forming fungi.</title>
        <authorList>
            <person name="Floudas D."/>
            <person name="Bentzer J."/>
            <person name="Ahren D."/>
            <person name="Johansson T."/>
            <person name="Persson P."/>
            <person name="Tunlid A."/>
        </authorList>
    </citation>
    <scope>NUCLEOTIDE SEQUENCE [LARGE SCALE GENOMIC DNA]</scope>
    <source>
        <strain evidence="4 5">CBS 661.87</strain>
    </source>
</reference>
<dbReference type="InterPro" id="IPR013762">
    <property type="entry name" value="Integrase-like_cat_sf"/>
</dbReference>
<feature type="region of interest" description="Disordered" evidence="3">
    <location>
        <begin position="760"/>
        <end position="836"/>
    </location>
</feature>
<dbReference type="Gene3D" id="1.10.150.130">
    <property type="match status" value="1"/>
</dbReference>
<evidence type="ECO:0000256" key="1">
    <source>
        <dbReference type="ARBA" id="ARBA00023125"/>
    </source>
</evidence>
<keyword evidence="5" id="KW-1185">Reference proteome</keyword>
<organism evidence="4 5">
    <name type="scientific">Tricholomella constricta</name>
    <dbReference type="NCBI Taxonomy" id="117010"/>
    <lineage>
        <taxon>Eukaryota</taxon>
        <taxon>Fungi</taxon>
        <taxon>Dikarya</taxon>
        <taxon>Basidiomycota</taxon>
        <taxon>Agaricomycotina</taxon>
        <taxon>Agaricomycetes</taxon>
        <taxon>Agaricomycetidae</taxon>
        <taxon>Agaricales</taxon>
        <taxon>Tricholomatineae</taxon>
        <taxon>Lyophyllaceae</taxon>
        <taxon>Tricholomella</taxon>
    </lineage>
</organism>
<dbReference type="InterPro" id="IPR052055">
    <property type="entry name" value="Hepadnavirus_pol/RT"/>
</dbReference>
<dbReference type="PANTHER" id="PTHR33050">
    <property type="entry name" value="REVERSE TRANSCRIPTASE DOMAIN-CONTAINING PROTEIN"/>
    <property type="match status" value="1"/>
</dbReference>
<evidence type="ECO:0000313" key="4">
    <source>
        <dbReference type="EMBL" id="KAF5377916.1"/>
    </source>
</evidence>
<protein>
    <submittedName>
        <fullName evidence="4">Uncharacterized protein</fullName>
    </submittedName>
</protein>
<evidence type="ECO:0000256" key="3">
    <source>
        <dbReference type="SAM" id="MobiDB-lite"/>
    </source>
</evidence>
<dbReference type="SUPFAM" id="SSF47823">
    <property type="entry name" value="lambda integrase-like, N-terminal domain"/>
    <property type="match status" value="1"/>
</dbReference>
<dbReference type="Gene3D" id="1.10.443.10">
    <property type="entry name" value="Intergrase catalytic core"/>
    <property type="match status" value="1"/>
</dbReference>
<dbReference type="AlphaFoldDB" id="A0A8H5M269"/>
<sequence>MAEAILSFKSPHTTSAERTPKRNRAAREGATPYYKRPRSPSPSPSRGRDRESKGRRRSRFLAPAQARTAYPPVRYASGAIGTRSASAIPKPSGTGLPLGASGTNGGVSSIRTESFFAPTGSDLRVATVPAPVTSTSAPVAGEKLTALKRVLEHRKCNALCPYDPEAWERLLHVHNLLDKYPHLPQDFRTGFDAGIPSISVTHAPDNGPSINIYPQAYLDIVEKEFRSGRYVGPVSRAEVEAIIGPFQSSPLSLVPKPGKPDKFRAVHNFSFPRASSAGFQSINYSIDSDLFPCTWGTFPTVCTTIWHLPPDSQASIRDVAEAYRSIPIKPSQWPGLVVRLRDGDSFAINTNDNFGLASAGGVYGSVSDAGADIFRAEGIGPVSKWVDDHIFFRIPRTAISRYNARRARWRTIIADNGGRLQERSRFWYKGETMPNGLPMEFDEDLSYPVRDLSSDSPRSTLDAEYAYASTDIDRISKSLGIPWEPTKTVEFDSHVQYLGLVWDLQERSVSLPSAKKTKYLCAIQDWEAQRTHTREATQKLYGKLLHASLIIPAGRVYLTRLETMLGTFHDRPFILHHAPSGTTRDLEWWSRTLGHPCLTRRVPGPSVLVDPQAYSDASSGIGIGITIGNRWRAWRLIPGWRDEGRDIGWAEAVGFELLVSTLLTASSEGDEFKVFGDNRGVVEGWWKGRSRNQPTNEVFKRIHACLADHDCAIHSRYVPSHLNPAASFSQLSPFPLHSIPSSSTSTHLSTHERYAIEYAGASRPPSQNRPLTNLQGLTGSGSGGSLNPWARPSFPAQQTGRGGQLVHRRYTPIPRTSRQGEPAAYHPSLTPRPSPLRPHCFAGERLRLWVPATRAAAPDFVDLDRVVATLALGYAEGTAESYGSGLLAWHVWCDSKDVPEGDRAPASQVLISAFISSLTGAFAGKTIRNYVYGIRAWHVVHSVPWRPNDDELDLMLKAADKLTPASSKRKKRQPYTIDFMCRLQEQMTPDDPFDIAVFACLVCLFYSASRVGEFTVRRLNAFDPAVHPSVQSLRRDQDRAGRKVTILQLPRTKTSVEGEEVYWSSQVGPTDPEAAINRHLGVNQPPEGHHLFAYRHKGGYRSLTKTAFIKRLAALARRAGLDPLQGHGIRIGSTLEYLLRGMSFEAMKIMGRWHSDAFTLYLRKHALILAPYIQAQAPQVYDDFVRLTMPTGGR</sequence>
<dbReference type="GO" id="GO:0015074">
    <property type="term" value="P:DNA integration"/>
    <property type="evidence" value="ECO:0007669"/>
    <property type="project" value="InterPro"/>
</dbReference>
<gene>
    <name evidence="4" type="ORF">D9615_006695</name>
</gene>
<name>A0A8H5M269_9AGAR</name>